<protein>
    <recommendedName>
        <fullName evidence="4">HEAT repeat-containing protein</fullName>
    </recommendedName>
</protein>
<dbReference type="EMBL" id="FNOK01000012">
    <property type="protein sequence ID" value="SDX57557.1"/>
    <property type="molecule type" value="Genomic_DNA"/>
</dbReference>
<sequence length="386" mass="42412">MSCDYAHRVIDARSMIRSTDWAALHHAYGDAADAPNMLLDLLSEDPQRCGAALGYLDAAVLHQGSLYSVTAPAALFVAGILDDPRTMTRCESALPWDDRERPLRAALLDWLGSLAESVFYWDEDEDIDEDDEDDDEDEDEEDEDAQAAAACRAIRRDLYFAVLPFLDDADDAVRKAAVGAMGYLMRAPELVEFRGEQAQRMRRLAHDATVSERAAAALTLGSWGLVPQAFLADPDPSVRAAAALASALDPDPQALAEIRRALVDPAAADDWFAEHLPQLAGKFRFSLVEALLRRTRSFEEILPEALAIARMTNAYTVESDWGPLLERAFPARHAQGQALTAAQQEFLSAIVDNEECWGSVANPMSWFGKTGLPYDRESLRALVSGT</sequence>
<dbReference type="AlphaFoldDB" id="A0A1H3CTT6"/>
<dbReference type="Gene3D" id="1.25.10.10">
    <property type="entry name" value="Leucine-rich Repeat Variant"/>
    <property type="match status" value="1"/>
</dbReference>
<evidence type="ECO:0008006" key="4">
    <source>
        <dbReference type="Google" id="ProtNLM"/>
    </source>
</evidence>
<dbReference type="Proteomes" id="UP000199529">
    <property type="component" value="Unassembled WGS sequence"/>
</dbReference>
<dbReference type="SUPFAM" id="SSF48371">
    <property type="entry name" value="ARM repeat"/>
    <property type="match status" value="1"/>
</dbReference>
<gene>
    <name evidence="2" type="ORF">SAMN05216215_1012150</name>
</gene>
<reference evidence="3" key="1">
    <citation type="submission" date="2016-10" db="EMBL/GenBank/DDBJ databases">
        <authorList>
            <person name="Varghese N."/>
            <person name="Submissions S."/>
        </authorList>
    </citation>
    <scope>NUCLEOTIDE SEQUENCE [LARGE SCALE GENOMIC DNA]</scope>
    <source>
        <strain evidence="3">CGMCC 4.3530</strain>
    </source>
</reference>
<evidence type="ECO:0000313" key="2">
    <source>
        <dbReference type="EMBL" id="SDX57557.1"/>
    </source>
</evidence>
<evidence type="ECO:0000256" key="1">
    <source>
        <dbReference type="SAM" id="MobiDB-lite"/>
    </source>
</evidence>
<name>A0A1H3CTT6_9PSEU</name>
<dbReference type="InterPro" id="IPR016024">
    <property type="entry name" value="ARM-type_fold"/>
</dbReference>
<dbReference type="InterPro" id="IPR011989">
    <property type="entry name" value="ARM-like"/>
</dbReference>
<proteinExistence type="predicted"/>
<feature type="region of interest" description="Disordered" evidence="1">
    <location>
        <begin position="125"/>
        <end position="147"/>
    </location>
</feature>
<feature type="compositionally biased region" description="Acidic residues" evidence="1">
    <location>
        <begin position="125"/>
        <end position="145"/>
    </location>
</feature>
<accession>A0A1H3CTT6</accession>
<dbReference type="STRING" id="418495.SAMN05216215_1012150"/>
<keyword evidence="3" id="KW-1185">Reference proteome</keyword>
<organism evidence="2 3">
    <name type="scientific">Saccharopolyspora shandongensis</name>
    <dbReference type="NCBI Taxonomy" id="418495"/>
    <lineage>
        <taxon>Bacteria</taxon>
        <taxon>Bacillati</taxon>
        <taxon>Actinomycetota</taxon>
        <taxon>Actinomycetes</taxon>
        <taxon>Pseudonocardiales</taxon>
        <taxon>Pseudonocardiaceae</taxon>
        <taxon>Saccharopolyspora</taxon>
    </lineage>
</organism>
<evidence type="ECO:0000313" key="3">
    <source>
        <dbReference type="Proteomes" id="UP000199529"/>
    </source>
</evidence>